<evidence type="ECO:0000313" key="2">
    <source>
        <dbReference type="Proteomes" id="UP000053989"/>
    </source>
</evidence>
<name>A0A0C2ZPY1_9AGAM</name>
<evidence type="ECO:0000313" key="1">
    <source>
        <dbReference type="EMBL" id="KIM63588.1"/>
    </source>
</evidence>
<reference evidence="2" key="2">
    <citation type="submission" date="2015-01" db="EMBL/GenBank/DDBJ databases">
        <title>Evolutionary Origins and Diversification of the Mycorrhizal Mutualists.</title>
        <authorList>
            <consortium name="DOE Joint Genome Institute"/>
            <consortium name="Mycorrhizal Genomics Consortium"/>
            <person name="Kohler A."/>
            <person name="Kuo A."/>
            <person name="Nagy L.G."/>
            <person name="Floudas D."/>
            <person name="Copeland A."/>
            <person name="Barry K.W."/>
            <person name="Cichocki N."/>
            <person name="Veneault-Fourrey C."/>
            <person name="LaButti K."/>
            <person name="Lindquist E.A."/>
            <person name="Lipzen A."/>
            <person name="Lundell T."/>
            <person name="Morin E."/>
            <person name="Murat C."/>
            <person name="Riley R."/>
            <person name="Ohm R."/>
            <person name="Sun H."/>
            <person name="Tunlid A."/>
            <person name="Henrissat B."/>
            <person name="Grigoriev I.V."/>
            <person name="Hibbett D.S."/>
            <person name="Martin F."/>
        </authorList>
    </citation>
    <scope>NUCLEOTIDE SEQUENCE [LARGE SCALE GENOMIC DNA]</scope>
    <source>
        <strain evidence="2">Foug A</strain>
    </source>
</reference>
<proteinExistence type="predicted"/>
<dbReference type="EMBL" id="KN822033">
    <property type="protein sequence ID" value="KIM63588.1"/>
    <property type="molecule type" value="Genomic_DNA"/>
</dbReference>
<dbReference type="AlphaFoldDB" id="A0A0C2ZPY1"/>
<dbReference type="InParanoid" id="A0A0C2ZPY1"/>
<dbReference type="HOGENOM" id="CLU_2868923_0_0_1"/>
<sequence length="64" mass="7084">MDKKSRSCTSITIVIEDAQKSSCGDTPHDVSQSEVLGRFYNSNTTPKDKERVVVCLRGTGQELH</sequence>
<accession>A0A0C2ZPY1</accession>
<organism evidence="1 2">
    <name type="scientific">Scleroderma citrinum Foug A</name>
    <dbReference type="NCBI Taxonomy" id="1036808"/>
    <lineage>
        <taxon>Eukaryota</taxon>
        <taxon>Fungi</taxon>
        <taxon>Dikarya</taxon>
        <taxon>Basidiomycota</taxon>
        <taxon>Agaricomycotina</taxon>
        <taxon>Agaricomycetes</taxon>
        <taxon>Agaricomycetidae</taxon>
        <taxon>Boletales</taxon>
        <taxon>Sclerodermatineae</taxon>
        <taxon>Sclerodermataceae</taxon>
        <taxon>Scleroderma</taxon>
    </lineage>
</organism>
<protein>
    <submittedName>
        <fullName evidence="1">Uncharacterized protein</fullName>
    </submittedName>
</protein>
<keyword evidence="2" id="KW-1185">Reference proteome</keyword>
<dbReference type="Proteomes" id="UP000053989">
    <property type="component" value="Unassembled WGS sequence"/>
</dbReference>
<reference evidence="1 2" key="1">
    <citation type="submission" date="2014-04" db="EMBL/GenBank/DDBJ databases">
        <authorList>
            <consortium name="DOE Joint Genome Institute"/>
            <person name="Kuo A."/>
            <person name="Kohler A."/>
            <person name="Nagy L.G."/>
            <person name="Floudas D."/>
            <person name="Copeland A."/>
            <person name="Barry K.W."/>
            <person name="Cichocki N."/>
            <person name="Veneault-Fourrey C."/>
            <person name="LaButti K."/>
            <person name="Lindquist E.A."/>
            <person name="Lipzen A."/>
            <person name="Lundell T."/>
            <person name="Morin E."/>
            <person name="Murat C."/>
            <person name="Sun H."/>
            <person name="Tunlid A."/>
            <person name="Henrissat B."/>
            <person name="Grigoriev I.V."/>
            <person name="Hibbett D.S."/>
            <person name="Martin F."/>
            <person name="Nordberg H.P."/>
            <person name="Cantor M.N."/>
            <person name="Hua S.X."/>
        </authorList>
    </citation>
    <scope>NUCLEOTIDE SEQUENCE [LARGE SCALE GENOMIC DNA]</scope>
    <source>
        <strain evidence="1 2">Foug A</strain>
    </source>
</reference>
<gene>
    <name evidence="1" type="ORF">SCLCIDRAFT_24034</name>
</gene>